<dbReference type="EMBL" id="UINC01057191">
    <property type="protein sequence ID" value="SVB78085.1"/>
    <property type="molecule type" value="Genomic_DNA"/>
</dbReference>
<reference evidence="1" key="1">
    <citation type="submission" date="2018-05" db="EMBL/GenBank/DDBJ databases">
        <authorList>
            <person name="Lanie J.A."/>
            <person name="Ng W.-L."/>
            <person name="Kazmierczak K.M."/>
            <person name="Andrzejewski T.M."/>
            <person name="Davidsen T.M."/>
            <person name="Wayne K.J."/>
            <person name="Tettelin H."/>
            <person name="Glass J.I."/>
            <person name="Rusch D."/>
            <person name="Podicherti R."/>
            <person name="Tsui H.-C.T."/>
            <person name="Winkler M.E."/>
        </authorList>
    </citation>
    <scope>NUCLEOTIDE SEQUENCE</scope>
</reference>
<evidence type="ECO:0000313" key="1">
    <source>
        <dbReference type="EMBL" id="SVB78085.1"/>
    </source>
</evidence>
<protein>
    <submittedName>
        <fullName evidence="1">Uncharacterized protein</fullName>
    </submittedName>
</protein>
<name>A0A382GT99_9ZZZZ</name>
<accession>A0A382GT99</accession>
<dbReference type="AlphaFoldDB" id="A0A382GT99"/>
<organism evidence="1">
    <name type="scientific">marine metagenome</name>
    <dbReference type="NCBI Taxonomy" id="408172"/>
    <lineage>
        <taxon>unclassified sequences</taxon>
        <taxon>metagenomes</taxon>
        <taxon>ecological metagenomes</taxon>
    </lineage>
</organism>
<sequence>MTKLTNQLMIVGSTIAFMLPVSCSGPTGPSSDSGRQQLVDALDAAWVRVLDRGELRQKTVEAGMGDVMINIADCLPSPHVVPYPEKPYGVLKRILDEEKIRVGRSSSLDDPGATSYYFGAKPGDVLSLVLAELASHYGTGPLEVEQITIPPPYSNTSVLNSGDIDIVGTVKALGGETEDLRRRTSRRFTCTLSATRQMLW</sequence>
<gene>
    <name evidence="1" type="ORF">METZ01_LOCUS230939</name>
</gene>
<feature type="non-terminal residue" evidence="1">
    <location>
        <position position="200"/>
    </location>
</feature>
<proteinExistence type="predicted"/>